<dbReference type="HOGENOM" id="CLU_069356_12_4_11"/>
<dbReference type="InterPro" id="IPR050109">
    <property type="entry name" value="HTH-type_TetR-like_transc_reg"/>
</dbReference>
<dbReference type="InterPro" id="IPR009057">
    <property type="entry name" value="Homeodomain-like_sf"/>
</dbReference>
<dbReference type="PROSITE" id="PS50977">
    <property type="entry name" value="HTH_TETR_2"/>
    <property type="match status" value="1"/>
</dbReference>
<accession>D1A5K4</accession>
<sequence length="223" mass="24446">MEAVVESTGKRRRSAAASSGSSVVLPGDDPTAAAILQAAVEVMARHGYHGTSVRDLAEAAGVSPGLIYHHFGSKHDLLVTILDRCMDRLVESTEEALFHAGDDPADRLRAIVGQHVLAHTRFRRESLLGNTELRSLSPQARRLIVAKRDTQQRMFDRVVRDGVVRGVFTTPHPKEASRMIVTACTAVATWFRETGPQTPEEIAAIYQRMALDTVGYREPHALS</sequence>
<gene>
    <name evidence="5" type="ordered locus">Tcur_0772</name>
</gene>
<evidence type="ECO:0000259" key="4">
    <source>
        <dbReference type="PROSITE" id="PS50977"/>
    </source>
</evidence>
<evidence type="ECO:0000256" key="2">
    <source>
        <dbReference type="PROSITE-ProRule" id="PRU00335"/>
    </source>
</evidence>
<dbReference type="InterPro" id="IPR041490">
    <property type="entry name" value="KstR2_TetR_C"/>
</dbReference>
<proteinExistence type="predicted"/>
<keyword evidence="6" id="KW-1185">Reference proteome</keyword>
<feature type="region of interest" description="Disordered" evidence="3">
    <location>
        <begin position="1"/>
        <end position="23"/>
    </location>
</feature>
<dbReference type="InterPro" id="IPR036271">
    <property type="entry name" value="Tet_transcr_reg_TetR-rel_C_sf"/>
</dbReference>
<dbReference type="PANTHER" id="PTHR30055">
    <property type="entry name" value="HTH-TYPE TRANSCRIPTIONAL REGULATOR RUTR"/>
    <property type="match status" value="1"/>
</dbReference>
<evidence type="ECO:0000256" key="3">
    <source>
        <dbReference type="SAM" id="MobiDB-lite"/>
    </source>
</evidence>
<reference evidence="5 6" key="1">
    <citation type="journal article" date="2011" name="Stand. Genomic Sci.">
        <title>Complete genome sequence of Thermomonospora curvata type strain (B9).</title>
        <authorList>
            <person name="Chertkov O."/>
            <person name="Sikorski J."/>
            <person name="Nolan M."/>
            <person name="Lapidus A."/>
            <person name="Lucas S."/>
            <person name="Del Rio T.G."/>
            <person name="Tice H."/>
            <person name="Cheng J.F."/>
            <person name="Goodwin L."/>
            <person name="Pitluck S."/>
            <person name="Liolios K."/>
            <person name="Ivanova N."/>
            <person name="Mavromatis K."/>
            <person name="Mikhailova N."/>
            <person name="Ovchinnikova G."/>
            <person name="Pati A."/>
            <person name="Chen A."/>
            <person name="Palaniappan K."/>
            <person name="Djao O.D."/>
            <person name="Land M."/>
            <person name="Hauser L."/>
            <person name="Chang Y.J."/>
            <person name="Jeffries C.D."/>
            <person name="Brettin T."/>
            <person name="Han C."/>
            <person name="Detter J.C."/>
            <person name="Rohde M."/>
            <person name="Goker M."/>
            <person name="Woyke T."/>
            <person name="Bristow J."/>
            <person name="Eisen J.A."/>
            <person name="Markowitz V."/>
            <person name="Hugenholtz P."/>
            <person name="Klenk H.P."/>
            <person name="Kyrpides N.C."/>
        </authorList>
    </citation>
    <scope>NUCLEOTIDE SEQUENCE [LARGE SCALE GENOMIC DNA]</scope>
    <source>
        <strain evidence="6">ATCC 19995 / DSM 43183 / JCM 3096 / KCTC 9072 / NBRC 15933 / NCIMB 10081 / Henssen B9</strain>
    </source>
</reference>
<dbReference type="PANTHER" id="PTHR30055:SF237">
    <property type="entry name" value="TRANSCRIPTIONAL REPRESSOR MCE3R"/>
    <property type="match status" value="1"/>
</dbReference>
<dbReference type="GO" id="GO:0003700">
    <property type="term" value="F:DNA-binding transcription factor activity"/>
    <property type="evidence" value="ECO:0007669"/>
    <property type="project" value="TreeGrafter"/>
</dbReference>
<dbReference type="AlphaFoldDB" id="D1A5K4"/>
<dbReference type="SUPFAM" id="SSF48498">
    <property type="entry name" value="Tetracyclin repressor-like, C-terminal domain"/>
    <property type="match status" value="1"/>
</dbReference>
<dbReference type="eggNOG" id="COG1309">
    <property type="taxonomic scope" value="Bacteria"/>
</dbReference>
<dbReference type="OrthoDB" id="1669699at2"/>
<dbReference type="STRING" id="471852.Tcur_0772"/>
<evidence type="ECO:0000313" key="6">
    <source>
        <dbReference type="Proteomes" id="UP000001918"/>
    </source>
</evidence>
<dbReference type="PRINTS" id="PR00455">
    <property type="entry name" value="HTHTETR"/>
</dbReference>
<dbReference type="PROSITE" id="PS01081">
    <property type="entry name" value="HTH_TETR_1"/>
    <property type="match status" value="1"/>
</dbReference>
<keyword evidence="1 2" id="KW-0238">DNA-binding</keyword>
<dbReference type="InterPro" id="IPR023772">
    <property type="entry name" value="DNA-bd_HTH_TetR-type_CS"/>
</dbReference>
<organism evidence="5 6">
    <name type="scientific">Thermomonospora curvata (strain ATCC 19995 / DSM 43183 / JCM 3096 / KCTC 9072 / NBRC 15933 / NCIMB 10081 / Henssen B9)</name>
    <dbReference type="NCBI Taxonomy" id="471852"/>
    <lineage>
        <taxon>Bacteria</taxon>
        <taxon>Bacillati</taxon>
        <taxon>Actinomycetota</taxon>
        <taxon>Actinomycetes</taxon>
        <taxon>Streptosporangiales</taxon>
        <taxon>Thermomonosporaceae</taxon>
        <taxon>Thermomonospora</taxon>
    </lineage>
</organism>
<dbReference type="Gene3D" id="1.10.357.10">
    <property type="entry name" value="Tetracycline Repressor, domain 2"/>
    <property type="match status" value="1"/>
</dbReference>
<dbReference type="GO" id="GO:0000976">
    <property type="term" value="F:transcription cis-regulatory region binding"/>
    <property type="evidence" value="ECO:0007669"/>
    <property type="project" value="TreeGrafter"/>
</dbReference>
<feature type="domain" description="HTH tetR-type" evidence="4">
    <location>
        <begin position="29"/>
        <end position="89"/>
    </location>
</feature>
<feature type="DNA-binding region" description="H-T-H motif" evidence="2">
    <location>
        <begin position="52"/>
        <end position="71"/>
    </location>
</feature>
<protein>
    <submittedName>
        <fullName evidence="5">Transcriptional regulator, TetR family</fullName>
    </submittedName>
</protein>
<evidence type="ECO:0000313" key="5">
    <source>
        <dbReference type="EMBL" id="ACY96364.1"/>
    </source>
</evidence>
<evidence type="ECO:0000256" key="1">
    <source>
        <dbReference type="ARBA" id="ARBA00023125"/>
    </source>
</evidence>
<dbReference type="SUPFAM" id="SSF46689">
    <property type="entry name" value="Homeodomain-like"/>
    <property type="match status" value="1"/>
</dbReference>
<dbReference type="InterPro" id="IPR001647">
    <property type="entry name" value="HTH_TetR"/>
</dbReference>
<dbReference type="EMBL" id="CP001738">
    <property type="protein sequence ID" value="ACY96364.1"/>
    <property type="molecule type" value="Genomic_DNA"/>
</dbReference>
<dbReference type="Pfam" id="PF17932">
    <property type="entry name" value="TetR_C_24"/>
    <property type="match status" value="1"/>
</dbReference>
<dbReference type="Proteomes" id="UP000001918">
    <property type="component" value="Chromosome"/>
</dbReference>
<name>D1A5K4_THECD</name>
<dbReference type="Pfam" id="PF00440">
    <property type="entry name" value="TetR_N"/>
    <property type="match status" value="1"/>
</dbReference>
<dbReference type="KEGG" id="tcu:Tcur_0772"/>